<dbReference type="EMBL" id="NMUH01004694">
    <property type="protein sequence ID" value="MQM10527.1"/>
    <property type="molecule type" value="Genomic_DNA"/>
</dbReference>
<accession>A0A843WRD3</accession>
<sequence length="129" mass="14406">MALVGWNLGQLRRPGIIRLTSNDDAANPMQVSTSVDANNSQRLGGLSPTCSQWQSMLPSTWDPRQVNKWSNEPYWAIEPHGDGPNLASTMGCYNQTHACKETTDMEEEDQANDGIYNNFFGLPSQRFVK</sequence>
<keyword evidence="2" id="KW-1185">Reference proteome</keyword>
<organism evidence="1 2">
    <name type="scientific">Colocasia esculenta</name>
    <name type="common">Wild taro</name>
    <name type="synonym">Arum esculentum</name>
    <dbReference type="NCBI Taxonomy" id="4460"/>
    <lineage>
        <taxon>Eukaryota</taxon>
        <taxon>Viridiplantae</taxon>
        <taxon>Streptophyta</taxon>
        <taxon>Embryophyta</taxon>
        <taxon>Tracheophyta</taxon>
        <taxon>Spermatophyta</taxon>
        <taxon>Magnoliopsida</taxon>
        <taxon>Liliopsida</taxon>
        <taxon>Araceae</taxon>
        <taxon>Aroideae</taxon>
        <taxon>Colocasieae</taxon>
        <taxon>Colocasia</taxon>
    </lineage>
</organism>
<comment type="caution">
    <text evidence="1">The sequence shown here is derived from an EMBL/GenBank/DDBJ whole genome shotgun (WGS) entry which is preliminary data.</text>
</comment>
<evidence type="ECO:0000313" key="1">
    <source>
        <dbReference type="EMBL" id="MQM10527.1"/>
    </source>
</evidence>
<dbReference type="Proteomes" id="UP000652761">
    <property type="component" value="Unassembled WGS sequence"/>
</dbReference>
<gene>
    <name evidence="1" type="ORF">Taro_043420</name>
</gene>
<dbReference type="AlphaFoldDB" id="A0A843WRD3"/>
<proteinExistence type="predicted"/>
<name>A0A843WRD3_COLES</name>
<evidence type="ECO:0000313" key="2">
    <source>
        <dbReference type="Proteomes" id="UP000652761"/>
    </source>
</evidence>
<protein>
    <submittedName>
        <fullName evidence="1">Uncharacterized protein</fullName>
    </submittedName>
</protein>
<reference evidence="1" key="1">
    <citation type="submission" date="2017-07" db="EMBL/GenBank/DDBJ databases">
        <title>Taro Niue Genome Assembly and Annotation.</title>
        <authorList>
            <person name="Atibalentja N."/>
            <person name="Keating K."/>
            <person name="Fields C.J."/>
        </authorList>
    </citation>
    <scope>NUCLEOTIDE SEQUENCE</scope>
    <source>
        <strain evidence="1">Niue_2</strain>
        <tissue evidence="1">Leaf</tissue>
    </source>
</reference>